<dbReference type="EMBL" id="CCRF01000098">
    <property type="protein sequence ID" value="CEE03045.1"/>
    <property type="molecule type" value="Genomic_DNA"/>
</dbReference>
<sequence>MSFNEIMSLVMPSLVALLFYSKLSGKTLNLFEAVTHFALFSLITNCVMYGILIYFFNTDSFIYTSLFTFKYTLMALVISLLLVVSYRFIELNVKLKLQVERENG</sequence>
<organism evidence="2 3">
    <name type="scientific">Caldibacillus thermoamylovorans</name>
    <dbReference type="NCBI Taxonomy" id="35841"/>
    <lineage>
        <taxon>Bacteria</taxon>
        <taxon>Bacillati</taxon>
        <taxon>Bacillota</taxon>
        <taxon>Bacilli</taxon>
        <taxon>Bacillales</taxon>
        <taxon>Bacillaceae</taxon>
        <taxon>Caldibacillus</taxon>
    </lineage>
</organism>
<keyword evidence="1" id="KW-0472">Membrane</keyword>
<dbReference type="Proteomes" id="UP000040576">
    <property type="component" value="Unassembled WGS sequence"/>
</dbReference>
<name>A0A090J552_9BACI</name>
<dbReference type="AlphaFoldDB" id="A0A090J552"/>
<proteinExistence type="predicted"/>
<dbReference type="RefSeq" id="WP_034773111.1">
    <property type="nucleotide sequence ID" value="NZ_CCRF01000098.1"/>
</dbReference>
<keyword evidence="1" id="KW-0812">Transmembrane</keyword>
<gene>
    <name evidence="2" type="ORF">BT1A1_3263</name>
</gene>
<evidence type="ECO:0000313" key="2">
    <source>
        <dbReference type="EMBL" id="CEE03045.1"/>
    </source>
</evidence>
<keyword evidence="3" id="KW-1185">Reference proteome</keyword>
<feature type="transmembrane region" description="Helical" evidence="1">
    <location>
        <begin position="37"/>
        <end position="56"/>
    </location>
</feature>
<evidence type="ECO:0000256" key="1">
    <source>
        <dbReference type="SAM" id="Phobius"/>
    </source>
</evidence>
<keyword evidence="1" id="KW-1133">Transmembrane helix</keyword>
<protein>
    <submittedName>
        <fullName evidence="2">Putative membrane protein</fullName>
    </submittedName>
</protein>
<feature type="transmembrane region" description="Helical" evidence="1">
    <location>
        <begin position="68"/>
        <end position="89"/>
    </location>
</feature>
<accession>A0A090J552</accession>
<evidence type="ECO:0000313" key="3">
    <source>
        <dbReference type="Proteomes" id="UP000040576"/>
    </source>
</evidence>
<dbReference type="GeneID" id="92962652"/>
<reference evidence="2 3" key="1">
    <citation type="submission" date="2014-07" db="EMBL/GenBank/DDBJ databases">
        <authorList>
            <person name="Wibberg Daniel"/>
        </authorList>
    </citation>
    <scope>NUCLEOTIDE SEQUENCE [LARGE SCALE GENOMIC DNA]</scope>
</reference>